<accession>A0A2P2JJP6</accession>
<sequence>MTYSFSLNALRTEPQHVRASMVPEAIIVSVPSAALLTPPETGASTNFKSLLCKRLSSWLTNAGDTVDERIIDAPDGRAGTAP</sequence>
<evidence type="ECO:0000313" key="1">
    <source>
        <dbReference type="EMBL" id="MBW93668.1"/>
    </source>
</evidence>
<dbReference type="EMBL" id="GGEC01013185">
    <property type="protein sequence ID" value="MBW93668.1"/>
    <property type="molecule type" value="Transcribed_RNA"/>
</dbReference>
<dbReference type="AlphaFoldDB" id="A0A2P2JJP6"/>
<organism evidence="1">
    <name type="scientific">Rhizophora mucronata</name>
    <name type="common">Asiatic mangrove</name>
    <dbReference type="NCBI Taxonomy" id="61149"/>
    <lineage>
        <taxon>Eukaryota</taxon>
        <taxon>Viridiplantae</taxon>
        <taxon>Streptophyta</taxon>
        <taxon>Embryophyta</taxon>
        <taxon>Tracheophyta</taxon>
        <taxon>Spermatophyta</taxon>
        <taxon>Magnoliopsida</taxon>
        <taxon>eudicotyledons</taxon>
        <taxon>Gunneridae</taxon>
        <taxon>Pentapetalae</taxon>
        <taxon>rosids</taxon>
        <taxon>fabids</taxon>
        <taxon>Malpighiales</taxon>
        <taxon>Rhizophoraceae</taxon>
        <taxon>Rhizophora</taxon>
    </lineage>
</organism>
<proteinExistence type="predicted"/>
<reference evidence="1" key="1">
    <citation type="submission" date="2018-02" db="EMBL/GenBank/DDBJ databases">
        <title>Rhizophora mucronata_Transcriptome.</title>
        <authorList>
            <person name="Meera S.P."/>
            <person name="Sreeshan A."/>
            <person name="Augustine A."/>
        </authorList>
    </citation>
    <scope>NUCLEOTIDE SEQUENCE</scope>
    <source>
        <tissue evidence="1">Leaf</tissue>
    </source>
</reference>
<name>A0A2P2JJP6_RHIMU</name>
<protein>
    <submittedName>
        <fullName evidence="1">Uncharacterized protein LOC103950568</fullName>
    </submittedName>
</protein>